<proteinExistence type="predicted"/>
<evidence type="ECO:0000259" key="3">
    <source>
        <dbReference type="PROSITE" id="PS51866"/>
    </source>
</evidence>
<feature type="domain" description="Mop" evidence="3">
    <location>
        <begin position="2"/>
        <end position="68"/>
    </location>
</feature>
<dbReference type="NCBIfam" id="TIGR00638">
    <property type="entry name" value="Mop"/>
    <property type="match status" value="2"/>
</dbReference>
<evidence type="ECO:0000256" key="2">
    <source>
        <dbReference type="PROSITE-ProRule" id="PRU01213"/>
    </source>
</evidence>
<dbReference type="PROSITE" id="PS51866">
    <property type="entry name" value="MOP"/>
    <property type="match status" value="2"/>
</dbReference>
<dbReference type="InterPro" id="IPR008995">
    <property type="entry name" value="Mo/tungstate-bd_C_term_dom"/>
</dbReference>
<dbReference type="Proteomes" id="UP001500620">
    <property type="component" value="Unassembled WGS sequence"/>
</dbReference>
<keyword evidence="5" id="KW-1185">Reference proteome</keyword>
<dbReference type="EMBL" id="BAABAT010000015">
    <property type="protein sequence ID" value="GAA4253263.1"/>
    <property type="molecule type" value="Genomic_DNA"/>
</dbReference>
<evidence type="ECO:0000313" key="5">
    <source>
        <dbReference type="Proteomes" id="UP001500620"/>
    </source>
</evidence>
<feature type="domain" description="Mop" evidence="3">
    <location>
        <begin position="73"/>
        <end position="139"/>
    </location>
</feature>
<dbReference type="Gene3D" id="2.40.50.100">
    <property type="match status" value="2"/>
</dbReference>
<name>A0ABP8DDV9_9ACTN</name>
<gene>
    <name evidence="4" type="ORF">GCM10022255_053420</name>
</gene>
<evidence type="ECO:0000313" key="4">
    <source>
        <dbReference type="EMBL" id="GAA4253263.1"/>
    </source>
</evidence>
<accession>A0ABP8DDV9</accession>
<dbReference type="InterPro" id="IPR051815">
    <property type="entry name" value="Molybdate_resp_trans_reg"/>
</dbReference>
<dbReference type="RefSeq" id="WP_345130318.1">
    <property type="nucleotide sequence ID" value="NZ_BAABAT010000015.1"/>
</dbReference>
<protein>
    <submittedName>
        <fullName evidence="4">TOBE domain-containing protein</fullName>
    </submittedName>
</protein>
<organism evidence="4 5">
    <name type="scientific">Dactylosporangium darangshiense</name>
    <dbReference type="NCBI Taxonomy" id="579108"/>
    <lineage>
        <taxon>Bacteria</taxon>
        <taxon>Bacillati</taxon>
        <taxon>Actinomycetota</taxon>
        <taxon>Actinomycetes</taxon>
        <taxon>Micromonosporales</taxon>
        <taxon>Micromonosporaceae</taxon>
        <taxon>Dactylosporangium</taxon>
    </lineage>
</organism>
<dbReference type="InterPro" id="IPR004606">
    <property type="entry name" value="Mop_domain"/>
</dbReference>
<dbReference type="InterPro" id="IPR005116">
    <property type="entry name" value="Transp-assoc_OB_typ1"/>
</dbReference>
<dbReference type="Pfam" id="PF03459">
    <property type="entry name" value="TOBE"/>
    <property type="match status" value="2"/>
</dbReference>
<dbReference type="PANTHER" id="PTHR30432:SF1">
    <property type="entry name" value="DNA-BINDING TRANSCRIPTIONAL DUAL REGULATOR MODE"/>
    <property type="match status" value="1"/>
</dbReference>
<reference evidence="5" key="1">
    <citation type="journal article" date="2019" name="Int. J. Syst. Evol. Microbiol.">
        <title>The Global Catalogue of Microorganisms (GCM) 10K type strain sequencing project: providing services to taxonomists for standard genome sequencing and annotation.</title>
        <authorList>
            <consortium name="The Broad Institute Genomics Platform"/>
            <consortium name="The Broad Institute Genome Sequencing Center for Infectious Disease"/>
            <person name="Wu L."/>
            <person name="Ma J."/>
        </authorList>
    </citation>
    <scope>NUCLEOTIDE SEQUENCE [LARGE SCALE GENOMIC DNA]</scope>
    <source>
        <strain evidence="5">JCM 17441</strain>
    </source>
</reference>
<dbReference type="SUPFAM" id="SSF50331">
    <property type="entry name" value="MOP-like"/>
    <property type="match status" value="2"/>
</dbReference>
<evidence type="ECO:0000256" key="1">
    <source>
        <dbReference type="ARBA" id="ARBA00022505"/>
    </source>
</evidence>
<sequence length="140" mass="14317">MQLSIRNRLAGEVVAVEAGEVMSTVRVRLSGELEMTAAITLDAVRDLGLAPGSVVVALVKSTEVAIGVGDVPRMSIRNRLPGRVTDVEHGAVMTTVRVAIGSGDTLTAAITKDAAEDLGLAAGAEVTALVKSTEVSIALP</sequence>
<comment type="caution">
    <text evidence="4">The sequence shown here is derived from an EMBL/GenBank/DDBJ whole genome shotgun (WGS) entry which is preliminary data.</text>
</comment>
<keyword evidence="1 2" id="KW-0500">Molybdenum</keyword>
<dbReference type="PANTHER" id="PTHR30432">
    <property type="entry name" value="TRANSCRIPTIONAL REGULATOR MODE"/>
    <property type="match status" value="1"/>
</dbReference>